<keyword evidence="2" id="KW-0732">Signal</keyword>
<keyword evidence="1" id="KW-0472">Membrane</keyword>
<evidence type="ECO:0000256" key="1">
    <source>
        <dbReference type="SAM" id="Phobius"/>
    </source>
</evidence>
<dbReference type="PROSITE" id="PS51257">
    <property type="entry name" value="PROKAR_LIPOPROTEIN"/>
    <property type="match status" value="1"/>
</dbReference>
<dbReference type="EMBL" id="JAVRHM010000002">
    <property type="protein sequence ID" value="MDT0688762.1"/>
    <property type="molecule type" value="Genomic_DNA"/>
</dbReference>
<name>A0ABU3DYF6_9FLAO</name>
<organism evidence="3 4">
    <name type="scientific">Autumnicola patrickiae</name>
    <dbReference type="NCBI Taxonomy" id="3075591"/>
    <lineage>
        <taxon>Bacteria</taxon>
        <taxon>Pseudomonadati</taxon>
        <taxon>Bacteroidota</taxon>
        <taxon>Flavobacteriia</taxon>
        <taxon>Flavobacteriales</taxon>
        <taxon>Flavobacteriaceae</taxon>
        <taxon>Autumnicola</taxon>
    </lineage>
</organism>
<keyword evidence="4" id="KW-1185">Reference proteome</keyword>
<feature type="chain" id="PRO_5046274730" evidence="2">
    <location>
        <begin position="26"/>
        <end position="89"/>
    </location>
</feature>
<comment type="caution">
    <text evidence="3">The sequence shown here is derived from an EMBL/GenBank/DDBJ whole genome shotgun (WGS) entry which is preliminary data.</text>
</comment>
<sequence length="89" mass="9910">MDRKKLITKVLFLFLILSLTSCAPAGVTENEYGFFAGIWHGFILTFSLIGRFIFGYDIGLWAETNSGVLYYTGWIIGILIIGIISLGKL</sequence>
<feature type="signal peptide" evidence="2">
    <location>
        <begin position="1"/>
        <end position="25"/>
    </location>
</feature>
<evidence type="ECO:0000256" key="2">
    <source>
        <dbReference type="SAM" id="SignalP"/>
    </source>
</evidence>
<feature type="transmembrane region" description="Helical" evidence="1">
    <location>
        <begin position="32"/>
        <end position="56"/>
    </location>
</feature>
<evidence type="ECO:0000313" key="4">
    <source>
        <dbReference type="Proteomes" id="UP001261624"/>
    </source>
</evidence>
<keyword evidence="1" id="KW-0812">Transmembrane</keyword>
<dbReference type="Proteomes" id="UP001261624">
    <property type="component" value="Unassembled WGS sequence"/>
</dbReference>
<gene>
    <name evidence="3" type="ORF">RM549_03145</name>
</gene>
<reference evidence="3 4" key="1">
    <citation type="submission" date="2023-09" db="EMBL/GenBank/DDBJ databases">
        <authorList>
            <person name="Rey-Velasco X."/>
        </authorList>
    </citation>
    <scope>NUCLEOTIDE SEQUENCE [LARGE SCALE GENOMIC DNA]</scope>
    <source>
        <strain evidence="3 4">F188</strain>
    </source>
</reference>
<dbReference type="RefSeq" id="WP_311680994.1">
    <property type="nucleotide sequence ID" value="NZ_JAVRHM010000002.1"/>
</dbReference>
<protein>
    <submittedName>
        <fullName evidence="3">Uncharacterized protein</fullName>
    </submittedName>
</protein>
<keyword evidence="1" id="KW-1133">Transmembrane helix</keyword>
<feature type="transmembrane region" description="Helical" evidence="1">
    <location>
        <begin position="68"/>
        <end position="87"/>
    </location>
</feature>
<accession>A0ABU3DYF6</accession>
<evidence type="ECO:0000313" key="3">
    <source>
        <dbReference type="EMBL" id="MDT0688762.1"/>
    </source>
</evidence>
<proteinExistence type="predicted"/>